<feature type="domain" description="6-phospho-N-acetylmuramidase C-terminal" evidence="1">
    <location>
        <begin position="29"/>
        <end position="81"/>
    </location>
</feature>
<dbReference type="Gene3D" id="2.40.100.10">
    <property type="entry name" value="Cyclophilin-like"/>
    <property type="match status" value="1"/>
</dbReference>
<dbReference type="PANTHER" id="PTHR38435:SF2">
    <property type="entry name" value="DUF871 DOMAIN-CONTAINING PROTEIN"/>
    <property type="match status" value="1"/>
</dbReference>
<dbReference type="PANTHER" id="PTHR38435">
    <property type="match status" value="1"/>
</dbReference>
<comment type="caution">
    <text evidence="2">The sequence shown here is derived from an EMBL/GenBank/DDBJ whole genome shotgun (WGS) entry which is preliminary data.</text>
</comment>
<dbReference type="InterPro" id="IPR029000">
    <property type="entry name" value="Cyclophilin-like_dom_sf"/>
</dbReference>
<protein>
    <submittedName>
        <fullName evidence="2">DUF871 domain-containing protein</fullName>
    </submittedName>
</protein>
<dbReference type="Pfam" id="PF05913">
    <property type="entry name" value="MupG_C"/>
    <property type="match status" value="1"/>
</dbReference>
<reference evidence="2 3" key="1">
    <citation type="submission" date="2022-06" db="EMBL/GenBank/DDBJ databases">
        <authorList>
            <person name="Jeon C.O."/>
        </authorList>
    </citation>
    <scope>NUCLEOTIDE SEQUENCE [LARGE SCALE GENOMIC DNA]</scope>
    <source>
        <strain evidence="2 3">KCTC 13943</strain>
    </source>
</reference>
<proteinExistence type="predicted"/>
<dbReference type="SUPFAM" id="SSF50891">
    <property type="entry name" value="Cyclophilin-like"/>
    <property type="match status" value="1"/>
</dbReference>
<evidence type="ECO:0000313" key="2">
    <source>
        <dbReference type="EMBL" id="MCM2535990.1"/>
    </source>
</evidence>
<gene>
    <name evidence="2" type="ORF">NDK43_31485</name>
</gene>
<dbReference type="InterPro" id="IPR043894">
    <property type="entry name" value="MupG_C"/>
</dbReference>
<keyword evidence="3" id="KW-1185">Reference proteome</keyword>
<name>A0ABT0WJX9_9BACI</name>
<dbReference type="Proteomes" id="UP001523262">
    <property type="component" value="Unassembled WGS sequence"/>
</dbReference>
<evidence type="ECO:0000259" key="1">
    <source>
        <dbReference type="Pfam" id="PF05913"/>
    </source>
</evidence>
<sequence>MRDKVFSNGGKYIEKLKQYINFILLVLLITMDNDLYGRYRGEVQITLNDLPADERVNVIGKVIPEDILLLSFIKPGQGIKLIGRK</sequence>
<dbReference type="InterPro" id="IPR008589">
    <property type="entry name" value="MupG"/>
</dbReference>
<organism evidence="2 3">
    <name type="scientific">Neobacillus pocheonensis</name>
    <dbReference type="NCBI Taxonomy" id="363869"/>
    <lineage>
        <taxon>Bacteria</taxon>
        <taxon>Bacillati</taxon>
        <taxon>Bacillota</taxon>
        <taxon>Bacilli</taxon>
        <taxon>Bacillales</taxon>
        <taxon>Bacillaceae</taxon>
        <taxon>Neobacillus</taxon>
    </lineage>
</organism>
<dbReference type="EMBL" id="JAMQCR010000003">
    <property type="protein sequence ID" value="MCM2535990.1"/>
    <property type="molecule type" value="Genomic_DNA"/>
</dbReference>
<accession>A0ABT0WJX9</accession>
<evidence type="ECO:0000313" key="3">
    <source>
        <dbReference type="Proteomes" id="UP001523262"/>
    </source>
</evidence>